<evidence type="ECO:0000256" key="2">
    <source>
        <dbReference type="ARBA" id="ARBA00010065"/>
    </source>
</evidence>
<dbReference type="HAMAP" id="MF_01148">
    <property type="entry name" value="Lnt"/>
    <property type="match status" value="1"/>
</dbReference>
<dbReference type="Pfam" id="PF00795">
    <property type="entry name" value="CN_hydrolase"/>
    <property type="match status" value="1"/>
</dbReference>
<dbReference type="PROSITE" id="PS50263">
    <property type="entry name" value="CN_HYDROLASE"/>
    <property type="match status" value="1"/>
</dbReference>
<organism evidence="11 12">
    <name type="scientific">Terriglobus albidus</name>
    <dbReference type="NCBI Taxonomy" id="1592106"/>
    <lineage>
        <taxon>Bacteria</taxon>
        <taxon>Pseudomonadati</taxon>
        <taxon>Acidobacteriota</taxon>
        <taxon>Terriglobia</taxon>
        <taxon>Terriglobales</taxon>
        <taxon>Acidobacteriaceae</taxon>
        <taxon>Terriglobus</taxon>
    </lineage>
</organism>
<evidence type="ECO:0000313" key="11">
    <source>
        <dbReference type="EMBL" id="QEE29788.1"/>
    </source>
</evidence>
<dbReference type="KEGG" id="talb:FTW19_18440"/>
<evidence type="ECO:0000256" key="3">
    <source>
        <dbReference type="ARBA" id="ARBA00022475"/>
    </source>
</evidence>
<dbReference type="CDD" id="cd07571">
    <property type="entry name" value="ALP_N-acyl_transferase"/>
    <property type="match status" value="1"/>
</dbReference>
<feature type="transmembrane region" description="Helical" evidence="9">
    <location>
        <begin position="91"/>
        <end position="118"/>
    </location>
</feature>
<keyword evidence="11" id="KW-0449">Lipoprotein</keyword>
<feature type="transmembrane region" description="Helical" evidence="9">
    <location>
        <begin position="165"/>
        <end position="192"/>
    </location>
</feature>
<proteinExistence type="inferred from homology"/>
<dbReference type="NCBIfam" id="TIGR00546">
    <property type="entry name" value="lnt"/>
    <property type="match status" value="1"/>
</dbReference>
<protein>
    <recommendedName>
        <fullName evidence="9">Apolipoprotein N-acyltransferase</fullName>
        <shortName evidence="9">ALP N-acyltransferase</shortName>
        <ecNumber evidence="9">2.3.1.269</ecNumber>
    </recommendedName>
</protein>
<feature type="domain" description="CN hydrolase" evidence="10">
    <location>
        <begin position="238"/>
        <end position="485"/>
    </location>
</feature>
<dbReference type="PANTHER" id="PTHR38686:SF1">
    <property type="entry name" value="APOLIPOPROTEIN N-ACYLTRANSFERASE"/>
    <property type="match status" value="1"/>
</dbReference>
<feature type="transmembrane region" description="Helical" evidence="9">
    <location>
        <begin position="9"/>
        <end position="26"/>
    </location>
</feature>
<dbReference type="Proteomes" id="UP000321820">
    <property type="component" value="Chromosome"/>
</dbReference>
<reference evidence="11 12" key="1">
    <citation type="submission" date="2019-08" db="EMBL/GenBank/DDBJ databases">
        <title>Complete genome sequence of Terriglobus albidus strain ORNL.</title>
        <authorList>
            <person name="Podar M."/>
        </authorList>
    </citation>
    <scope>NUCLEOTIDE SEQUENCE [LARGE SCALE GENOMIC DNA]</scope>
    <source>
        <strain evidence="11 12">ORNL</strain>
    </source>
</reference>
<evidence type="ECO:0000259" key="10">
    <source>
        <dbReference type="PROSITE" id="PS50263"/>
    </source>
</evidence>
<dbReference type="RefSeq" id="WP_147649058.1">
    <property type="nucleotide sequence ID" value="NZ_CP042806.1"/>
</dbReference>
<evidence type="ECO:0000313" key="12">
    <source>
        <dbReference type="Proteomes" id="UP000321820"/>
    </source>
</evidence>
<dbReference type="EMBL" id="CP042806">
    <property type="protein sequence ID" value="QEE29788.1"/>
    <property type="molecule type" value="Genomic_DNA"/>
</dbReference>
<dbReference type="InterPro" id="IPR045378">
    <property type="entry name" value="LNT_N"/>
</dbReference>
<accession>A0A5B9EC81</accession>
<feature type="transmembrane region" description="Helical" evidence="9">
    <location>
        <begin position="125"/>
        <end position="145"/>
    </location>
</feature>
<dbReference type="InterPro" id="IPR003010">
    <property type="entry name" value="C-N_Hydrolase"/>
</dbReference>
<dbReference type="Gene3D" id="3.60.110.10">
    <property type="entry name" value="Carbon-nitrogen hydrolase"/>
    <property type="match status" value="1"/>
</dbReference>
<keyword evidence="8 9" id="KW-0012">Acyltransferase</keyword>
<dbReference type="AlphaFoldDB" id="A0A5B9EC81"/>
<dbReference type="EC" id="2.3.1.269" evidence="9"/>
<name>A0A5B9EC81_9BACT</name>
<keyword evidence="4 9" id="KW-0808">Transferase</keyword>
<feature type="transmembrane region" description="Helical" evidence="9">
    <location>
        <begin position="498"/>
        <end position="516"/>
    </location>
</feature>
<keyword evidence="3 9" id="KW-1003">Cell membrane</keyword>
<dbReference type="GO" id="GO:0005886">
    <property type="term" value="C:plasma membrane"/>
    <property type="evidence" value="ECO:0007669"/>
    <property type="project" value="UniProtKB-SubCell"/>
</dbReference>
<keyword evidence="5 9" id="KW-0812">Transmembrane</keyword>
<feature type="transmembrane region" description="Helical" evidence="9">
    <location>
        <begin position="32"/>
        <end position="49"/>
    </location>
</feature>
<comment type="similarity">
    <text evidence="2 9">Belongs to the CN hydrolase family. Apolipoprotein N-acyltransferase subfamily.</text>
</comment>
<evidence type="ECO:0000256" key="4">
    <source>
        <dbReference type="ARBA" id="ARBA00022679"/>
    </source>
</evidence>
<dbReference type="InterPro" id="IPR004563">
    <property type="entry name" value="Apolipo_AcylTrfase"/>
</dbReference>
<feature type="transmembrane region" description="Helical" evidence="9">
    <location>
        <begin position="199"/>
        <end position="216"/>
    </location>
</feature>
<evidence type="ECO:0000256" key="7">
    <source>
        <dbReference type="ARBA" id="ARBA00023136"/>
    </source>
</evidence>
<comment type="catalytic activity">
    <reaction evidence="9">
        <text>N-terminal S-1,2-diacyl-sn-glyceryl-L-cysteinyl-[lipoprotein] + a glycerophospholipid = N-acyl-S-1,2-diacyl-sn-glyceryl-L-cysteinyl-[lipoprotein] + a 2-acyl-sn-glycero-3-phospholipid + H(+)</text>
        <dbReference type="Rhea" id="RHEA:48228"/>
        <dbReference type="Rhea" id="RHEA-COMP:14681"/>
        <dbReference type="Rhea" id="RHEA-COMP:14684"/>
        <dbReference type="ChEBI" id="CHEBI:15378"/>
        <dbReference type="ChEBI" id="CHEBI:136912"/>
        <dbReference type="ChEBI" id="CHEBI:140656"/>
        <dbReference type="ChEBI" id="CHEBI:140657"/>
        <dbReference type="ChEBI" id="CHEBI:140660"/>
        <dbReference type="EC" id="2.3.1.269"/>
    </reaction>
</comment>
<evidence type="ECO:0000256" key="5">
    <source>
        <dbReference type="ARBA" id="ARBA00022692"/>
    </source>
</evidence>
<evidence type="ECO:0000256" key="8">
    <source>
        <dbReference type="ARBA" id="ARBA00023315"/>
    </source>
</evidence>
<dbReference type="InterPro" id="IPR036526">
    <property type="entry name" value="C-N_Hydrolase_sf"/>
</dbReference>
<dbReference type="UniPathway" id="UPA00666"/>
<evidence type="ECO:0000256" key="6">
    <source>
        <dbReference type="ARBA" id="ARBA00022989"/>
    </source>
</evidence>
<dbReference type="PANTHER" id="PTHR38686">
    <property type="entry name" value="APOLIPOPROTEIN N-ACYLTRANSFERASE"/>
    <property type="match status" value="1"/>
</dbReference>
<dbReference type="GO" id="GO:0016410">
    <property type="term" value="F:N-acyltransferase activity"/>
    <property type="evidence" value="ECO:0007669"/>
    <property type="project" value="UniProtKB-UniRule"/>
</dbReference>
<dbReference type="OrthoDB" id="9811121at2"/>
<gene>
    <name evidence="9 11" type="primary">lnt</name>
    <name evidence="11" type="ORF">FTW19_18440</name>
</gene>
<dbReference type="Pfam" id="PF20154">
    <property type="entry name" value="LNT_N"/>
    <property type="match status" value="1"/>
</dbReference>
<sequence>MQAVSGKRWALTLVSGVLQVLIFPMAGPVPAWRAVLCWLALAPLLVALLDAKPLKMREFGVLGYGCGVLWYLGSCYWVMPTMYLYGGMSKPAGFGILLLFALYLGLYHALFSVLIGLLRRFWSAGYVLLASPFVWVAVELARARITSFPWDQLGVAQVDNPLLTLLAPWGGVYAMSFVIAAVNALVASWWVLEKHSWKPVVAGVCVATAVQVGGWAKERRDEGHLRSLPLPKQHAVLLQGNLAESGPEAPRNGDADSLLTAFVQLSLGKADLRPQVIIWPESPAPFTTSDPKFRQTIGTMTQEVNSASIIGAEGIELDSAAPGGYKAYNSAALFATDGSYRGHYDKVHLVPFGEYLPFPSLFQFAGGLVAEVGRSDPGHFRTVFRPDGHGYGTFICYESIFADEVRQFVKGGAEVLVNISNDGWYGDTSAPWQHLNMARMRAIENRRWVLRDTNTGVTGAIDPYGHLREQASRHIRTAIAVGFDFSDEMTFYTQFGDLFAYGCSLVVITLLGYGAFRERQTASGATAPGALE</sequence>
<keyword evidence="7 9" id="KW-0472">Membrane</keyword>
<comment type="subcellular location">
    <subcellularLocation>
        <location evidence="1 9">Cell membrane</location>
        <topology evidence="1 9">Multi-pass membrane protein</topology>
    </subcellularLocation>
</comment>
<comment type="pathway">
    <text evidence="9">Protein modification; lipoprotein biosynthesis (N-acyl transfer).</text>
</comment>
<dbReference type="SUPFAM" id="SSF56317">
    <property type="entry name" value="Carbon-nitrogen hydrolase"/>
    <property type="match status" value="1"/>
</dbReference>
<dbReference type="GO" id="GO:0042158">
    <property type="term" value="P:lipoprotein biosynthetic process"/>
    <property type="evidence" value="ECO:0007669"/>
    <property type="project" value="UniProtKB-UniRule"/>
</dbReference>
<keyword evidence="6 9" id="KW-1133">Transmembrane helix</keyword>
<keyword evidence="12" id="KW-1185">Reference proteome</keyword>
<comment type="function">
    <text evidence="9">Catalyzes the phospholipid dependent N-acylation of the N-terminal cysteine of apolipoprotein, the last step in lipoprotein maturation.</text>
</comment>
<evidence type="ECO:0000256" key="9">
    <source>
        <dbReference type="HAMAP-Rule" id="MF_01148"/>
    </source>
</evidence>
<evidence type="ECO:0000256" key="1">
    <source>
        <dbReference type="ARBA" id="ARBA00004651"/>
    </source>
</evidence>
<feature type="transmembrane region" description="Helical" evidence="9">
    <location>
        <begin position="61"/>
        <end position="79"/>
    </location>
</feature>